<evidence type="ECO:0000256" key="4">
    <source>
        <dbReference type="ARBA" id="ARBA00023008"/>
    </source>
</evidence>
<dbReference type="GO" id="GO:0030313">
    <property type="term" value="C:cell envelope"/>
    <property type="evidence" value="ECO:0007669"/>
    <property type="project" value="UniProtKB-SubCell"/>
</dbReference>
<dbReference type="InterPro" id="IPR014755">
    <property type="entry name" value="Cu-Rt/internalin_Ig-like"/>
</dbReference>
<keyword evidence="2" id="KW-0479">Metal-binding</keyword>
<evidence type="ECO:0000256" key="3">
    <source>
        <dbReference type="ARBA" id="ARBA00022729"/>
    </source>
</evidence>
<dbReference type="PANTHER" id="PTHR34820">
    <property type="entry name" value="INNER MEMBRANE PROTEIN YEBZ"/>
    <property type="match status" value="1"/>
</dbReference>
<dbReference type="InterPro" id="IPR007348">
    <property type="entry name" value="CopC_dom"/>
</dbReference>
<dbReference type="Proteomes" id="UP000192582">
    <property type="component" value="Unassembled WGS sequence"/>
</dbReference>
<protein>
    <recommendedName>
        <fullName evidence="6">CopC domain-containing protein</fullName>
    </recommendedName>
</protein>
<dbReference type="Pfam" id="PF04234">
    <property type="entry name" value="CopC"/>
    <property type="match status" value="1"/>
</dbReference>
<dbReference type="Gene3D" id="2.60.40.1220">
    <property type="match status" value="1"/>
</dbReference>
<feature type="signal peptide" evidence="5">
    <location>
        <begin position="1"/>
        <end position="18"/>
    </location>
</feature>
<dbReference type="InterPro" id="IPR014756">
    <property type="entry name" value="Ig_E-set"/>
</dbReference>
<dbReference type="GO" id="GO:0006825">
    <property type="term" value="P:copper ion transport"/>
    <property type="evidence" value="ECO:0007669"/>
    <property type="project" value="InterPro"/>
</dbReference>
<name>A0A1W1VGU2_9DEIO</name>
<dbReference type="GO" id="GO:0005507">
    <property type="term" value="F:copper ion binding"/>
    <property type="evidence" value="ECO:0007669"/>
    <property type="project" value="InterPro"/>
</dbReference>
<keyword evidence="3 5" id="KW-0732">Signal</keyword>
<dbReference type="EMBL" id="FWWU01000009">
    <property type="protein sequence ID" value="SMB92453.1"/>
    <property type="molecule type" value="Genomic_DNA"/>
</dbReference>
<evidence type="ECO:0000313" key="7">
    <source>
        <dbReference type="EMBL" id="SMB92453.1"/>
    </source>
</evidence>
<dbReference type="SUPFAM" id="SSF81296">
    <property type="entry name" value="E set domains"/>
    <property type="match status" value="1"/>
</dbReference>
<dbReference type="OrthoDB" id="2353937at2"/>
<gene>
    <name evidence="7" type="ORF">SAMN00790413_01574</name>
</gene>
<evidence type="ECO:0000256" key="2">
    <source>
        <dbReference type="ARBA" id="ARBA00022723"/>
    </source>
</evidence>
<sequence>MRFFFPLLAALTLGTALAHTEVRMQSPAPGHTVAAPKTVVLRFSEPTELRFSTFKVVPLPTGTTPDRAAADALARKDDGAVRADTAPRLSGVAARLGLPLRPHLKPGAYLVAWRVLSDDGHPVTGHTTFTVR</sequence>
<proteinExistence type="predicted"/>
<feature type="domain" description="CopC" evidence="6">
    <location>
        <begin position="19"/>
        <end position="131"/>
    </location>
</feature>
<dbReference type="PANTHER" id="PTHR34820:SF4">
    <property type="entry name" value="INNER MEMBRANE PROTEIN YEBZ"/>
    <property type="match status" value="1"/>
</dbReference>
<organism evidence="7 8">
    <name type="scientific">Deinococcus hopiensis KR-140</name>
    <dbReference type="NCBI Taxonomy" id="695939"/>
    <lineage>
        <taxon>Bacteria</taxon>
        <taxon>Thermotogati</taxon>
        <taxon>Deinococcota</taxon>
        <taxon>Deinococci</taxon>
        <taxon>Deinococcales</taxon>
        <taxon>Deinococcaceae</taxon>
        <taxon>Deinococcus</taxon>
    </lineage>
</organism>
<dbReference type="RefSeq" id="WP_084049012.1">
    <property type="nucleotide sequence ID" value="NZ_FWWU01000009.1"/>
</dbReference>
<dbReference type="STRING" id="695939.SAMN00790413_01574"/>
<evidence type="ECO:0000259" key="6">
    <source>
        <dbReference type="Pfam" id="PF04234"/>
    </source>
</evidence>
<reference evidence="7 8" key="1">
    <citation type="submission" date="2017-04" db="EMBL/GenBank/DDBJ databases">
        <authorList>
            <person name="Afonso C.L."/>
            <person name="Miller P.J."/>
            <person name="Scott M.A."/>
            <person name="Spackman E."/>
            <person name="Goraichik I."/>
            <person name="Dimitrov K.M."/>
            <person name="Suarez D.L."/>
            <person name="Swayne D.E."/>
        </authorList>
    </citation>
    <scope>NUCLEOTIDE SEQUENCE [LARGE SCALE GENOMIC DNA]</scope>
    <source>
        <strain evidence="7 8">KR-140</strain>
    </source>
</reference>
<evidence type="ECO:0000256" key="1">
    <source>
        <dbReference type="ARBA" id="ARBA00004196"/>
    </source>
</evidence>
<keyword evidence="8" id="KW-1185">Reference proteome</keyword>
<feature type="chain" id="PRO_5012190370" description="CopC domain-containing protein" evidence="5">
    <location>
        <begin position="19"/>
        <end position="132"/>
    </location>
</feature>
<keyword evidence="4" id="KW-0186">Copper</keyword>
<comment type="subcellular location">
    <subcellularLocation>
        <location evidence="1">Cell envelope</location>
    </subcellularLocation>
</comment>
<dbReference type="AlphaFoldDB" id="A0A1W1VGU2"/>
<evidence type="ECO:0000256" key="5">
    <source>
        <dbReference type="SAM" id="SignalP"/>
    </source>
</evidence>
<dbReference type="GO" id="GO:0005886">
    <property type="term" value="C:plasma membrane"/>
    <property type="evidence" value="ECO:0007669"/>
    <property type="project" value="TreeGrafter"/>
</dbReference>
<dbReference type="GO" id="GO:0046688">
    <property type="term" value="P:response to copper ion"/>
    <property type="evidence" value="ECO:0007669"/>
    <property type="project" value="InterPro"/>
</dbReference>
<dbReference type="GO" id="GO:0042597">
    <property type="term" value="C:periplasmic space"/>
    <property type="evidence" value="ECO:0007669"/>
    <property type="project" value="InterPro"/>
</dbReference>
<evidence type="ECO:0000313" key="8">
    <source>
        <dbReference type="Proteomes" id="UP000192582"/>
    </source>
</evidence>
<accession>A0A1W1VGU2</accession>
<dbReference type="InterPro" id="IPR032694">
    <property type="entry name" value="CopC/D"/>
</dbReference>